<keyword evidence="2" id="KW-0418">Kinase</keyword>
<proteinExistence type="predicted"/>
<dbReference type="HOGENOM" id="CLU_062257_2_0_1"/>
<dbReference type="PANTHER" id="PTHR44167:SF24">
    <property type="entry name" value="SERINE_THREONINE-PROTEIN KINASE CHK2"/>
    <property type="match status" value="1"/>
</dbReference>
<dbReference type="GO" id="GO:0004674">
    <property type="term" value="F:protein serine/threonine kinase activity"/>
    <property type="evidence" value="ECO:0007669"/>
    <property type="project" value="TreeGrafter"/>
</dbReference>
<dbReference type="GO" id="GO:0044773">
    <property type="term" value="P:mitotic DNA damage checkpoint signaling"/>
    <property type="evidence" value="ECO:0007669"/>
    <property type="project" value="TreeGrafter"/>
</dbReference>
<evidence type="ECO:0000313" key="2">
    <source>
        <dbReference type="EMBL" id="EXU94875.1"/>
    </source>
</evidence>
<name>A0A014MUR8_9HYPO</name>
<organism evidence="2 3">
    <name type="scientific">Metarhizium robertsii</name>
    <dbReference type="NCBI Taxonomy" id="568076"/>
    <lineage>
        <taxon>Eukaryota</taxon>
        <taxon>Fungi</taxon>
        <taxon>Dikarya</taxon>
        <taxon>Ascomycota</taxon>
        <taxon>Pezizomycotina</taxon>
        <taxon>Sordariomycetes</taxon>
        <taxon>Hypocreomycetidae</taxon>
        <taxon>Hypocreales</taxon>
        <taxon>Clavicipitaceae</taxon>
        <taxon>Metarhizium</taxon>
    </lineage>
</organism>
<dbReference type="PROSITE" id="PS50011">
    <property type="entry name" value="PROTEIN_KINASE_DOM"/>
    <property type="match status" value="1"/>
</dbReference>
<dbReference type="EMBL" id="JELW01000134">
    <property type="protein sequence ID" value="EXU94875.1"/>
    <property type="molecule type" value="Genomic_DNA"/>
</dbReference>
<dbReference type="GO" id="GO:0005634">
    <property type="term" value="C:nucleus"/>
    <property type="evidence" value="ECO:0007669"/>
    <property type="project" value="TreeGrafter"/>
</dbReference>
<dbReference type="SMART" id="SM00220">
    <property type="entry name" value="S_TKc"/>
    <property type="match status" value="1"/>
</dbReference>
<dbReference type="Proteomes" id="UP000030151">
    <property type="component" value="Unassembled WGS sequence"/>
</dbReference>
<dbReference type="InterPro" id="IPR000719">
    <property type="entry name" value="Prot_kinase_dom"/>
</dbReference>
<sequence>MALRITEWEDLAFFDEEVDDETGQFRHTSFAAFDAHDNAYFGKLNQTKSDITFSQLSMGALSCLVELTKAPDTLPPNTYVKHPNLSTYEIFQEHNVLNLGPKGLLEEARAMEIISQHPHPNIIHYHGCRVRRGRITGLVLDRHSNTLNDHLKNKVGSVDKEPFMQALISAIDHLHSLGWAHNDLNPGNILVDKEGMPVLIDFGSAREMGAKLGTSRGTKGWIEGEMKDYHMSDKRHDLFAIDKIRLWLDAPMFSD</sequence>
<accession>A0A014MUR8</accession>
<dbReference type="Pfam" id="PF00069">
    <property type="entry name" value="Pkinase"/>
    <property type="match status" value="1"/>
</dbReference>
<dbReference type="SUPFAM" id="SSF56112">
    <property type="entry name" value="Protein kinase-like (PK-like)"/>
    <property type="match status" value="1"/>
</dbReference>
<comment type="caution">
    <text evidence="2">The sequence shown here is derived from an EMBL/GenBank/DDBJ whole genome shotgun (WGS) entry which is preliminary data.</text>
</comment>
<feature type="domain" description="Protein kinase" evidence="1">
    <location>
        <begin position="50"/>
        <end position="255"/>
    </location>
</feature>
<keyword evidence="2" id="KW-0808">Transferase</keyword>
<protein>
    <submittedName>
        <fullName evidence="2">Protein kinase</fullName>
    </submittedName>
</protein>
<gene>
    <name evidence="2" type="ORF">X797_012049</name>
</gene>
<evidence type="ECO:0000313" key="3">
    <source>
        <dbReference type="Proteomes" id="UP000030151"/>
    </source>
</evidence>
<reference evidence="2 3" key="1">
    <citation type="submission" date="2014-02" db="EMBL/GenBank/DDBJ databases">
        <title>The genome sequence of the entomopathogenic fungus Metarhizium robertsii ARSEF 2575.</title>
        <authorList>
            <person name="Giuliano Garisto Donzelli B."/>
            <person name="Roe B.A."/>
            <person name="Macmil S.L."/>
            <person name="Krasnoff S.B."/>
            <person name="Gibson D.M."/>
        </authorList>
    </citation>
    <scope>NUCLEOTIDE SEQUENCE [LARGE SCALE GENOMIC DNA]</scope>
    <source>
        <strain evidence="2 3">ARSEF 2575</strain>
    </source>
</reference>
<dbReference type="OrthoDB" id="4062651at2759"/>
<dbReference type="Gene3D" id="1.10.510.10">
    <property type="entry name" value="Transferase(Phosphotransferase) domain 1"/>
    <property type="match status" value="1"/>
</dbReference>
<dbReference type="GO" id="GO:0005524">
    <property type="term" value="F:ATP binding"/>
    <property type="evidence" value="ECO:0007669"/>
    <property type="project" value="InterPro"/>
</dbReference>
<evidence type="ECO:0000259" key="1">
    <source>
        <dbReference type="PROSITE" id="PS50011"/>
    </source>
</evidence>
<dbReference type="CDD" id="cd00180">
    <property type="entry name" value="PKc"/>
    <property type="match status" value="1"/>
</dbReference>
<dbReference type="eggNOG" id="ENOG502RZ04">
    <property type="taxonomic scope" value="Eukaryota"/>
</dbReference>
<dbReference type="AlphaFoldDB" id="A0A014MUR8"/>
<dbReference type="PANTHER" id="PTHR44167">
    <property type="entry name" value="OVARIAN-SPECIFIC SERINE/THREONINE-PROTEIN KINASE LOK-RELATED"/>
    <property type="match status" value="1"/>
</dbReference>
<dbReference type="InterPro" id="IPR011009">
    <property type="entry name" value="Kinase-like_dom_sf"/>
</dbReference>